<dbReference type="Proteomes" id="UP001283361">
    <property type="component" value="Unassembled WGS sequence"/>
</dbReference>
<organism evidence="1 2">
    <name type="scientific">Elysia crispata</name>
    <name type="common">lettuce slug</name>
    <dbReference type="NCBI Taxonomy" id="231223"/>
    <lineage>
        <taxon>Eukaryota</taxon>
        <taxon>Metazoa</taxon>
        <taxon>Spiralia</taxon>
        <taxon>Lophotrochozoa</taxon>
        <taxon>Mollusca</taxon>
        <taxon>Gastropoda</taxon>
        <taxon>Heterobranchia</taxon>
        <taxon>Euthyneura</taxon>
        <taxon>Panpulmonata</taxon>
        <taxon>Sacoglossa</taxon>
        <taxon>Placobranchoidea</taxon>
        <taxon>Plakobranchidae</taxon>
        <taxon>Elysia</taxon>
    </lineage>
</organism>
<dbReference type="AlphaFoldDB" id="A0AAE0Z239"/>
<accession>A0AAE0Z239</accession>
<protein>
    <submittedName>
        <fullName evidence="1">Uncharacterized protein</fullName>
    </submittedName>
</protein>
<keyword evidence="2" id="KW-1185">Reference proteome</keyword>
<reference evidence="1" key="1">
    <citation type="journal article" date="2023" name="G3 (Bethesda)">
        <title>A reference genome for the long-term kleptoplast-retaining sea slug Elysia crispata morphotype clarki.</title>
        <authorList>
            <person name="Eastman K.E."/>
            <person name="Pendleton A.L."/>
            <person name="Shaikh M.A."/>
            <person name="Suttiyut T."/>
            <person name="Ogas R."/>
            <person name="Tomko P."/>
            <person name="Gavelis G."/>
            <person name="Widhalm J.R."/>
            <person name="Wisecaver J.H."/>
        </authorList>
    </citation>
    <scope>NUCLEOTIDE SEQUENCE</scope>
    <source>
        <strain evidence="1">ECLA1</strain>
    </source>
</reference>
<dbReference type="EMBL" id="JAWDGP010004884">
    <property type="protein sequence ID" value="KAK3761468.1"/>
    <property type="molecule type" value="Genomic_DNA"/>
</dbReference>
<sequence length="92" mass="10724">MARKAEREVRGYWSPISPQLSIVNHRYDAFKSGTVFFERSQKKPWKTFPAIVPVFSSVRAKTFQDFRDDLPVIVDRGSNTELCQRRQVFKGS</sequence>
<evidence type="ECO:0000313" key="1">
    <source>
        <dbReference type="EMBL" id="KAK3761468.1"/>
    </source>
</evidence>
<evidence type="ECO:0000313" key="2">
    <source>
        <dbReference type="Proteomes" id="UP001283361"/>
    </source>
</evidence>
<name>A0AAE0Z239_9GAST</name>
<proteinExistence type="predicted"/>
<gene>
    <name evidence="1" type="ORF">RRG08_045695</name>
</gene>
<comment type="caution">
    <text evidence="1">The sequence shown here is derived from an EMBL/GenBank/DDBJ whole genome shotgun (WGS) entry which is preliminary data.</text>
</comment>